<dbReference type="PANTHER" id="PTHR46577:SF2">
    <property type="entry name" value="TRANSCRIPTIONAL REGULATORY PROTEIN"/>
    <property type="match status" value="1"/>
</dbReference>
<protein>
    <submittedName>
        <fullName evidence="2">2-aminoadipate transaminase</fullName>
    </submittedName>
</protein>
<dbReference type="SUPFAM" id="SSF53383">
    <property type="entry name" value="PLP-dependent transferases"/>
    <property type="match status" value="1"/>
</dbReference>
<sequence>MTPIPFTRGVPPEQVLPVTELVKLTTEVLSERPVELFQYPRIGANLGDDALRAALAGRLGTTPERVFVGNGSLQVLDLLAAALLSGENKSVVVEEPTYDRARQIFERHGGQVTGVPLRSTGFAVDALADVVARVRPAFVYTIPDFQNPSGVCAGVEQRQALVDLAERHGFAIVEDTPYRALRYHGVELPSIADLAPERVITVGSLSKVLSPGLRVGYAVGTPELVAGIAVRAEGTYLTPTPLTQAVAARALEYGVVDSAIADAVAFLKPRHDSAVAAARAAFGDALLAEPGGGYFLSVLAESRLTEAELVAGAKAAGVTFAPGSAFFPGGRLPDGKLFLRLPFQALPESDFARGARALADVLVGR</sequence>
<dbReference type="CDD" id="cd00609">
    <property type="entry name" value="AAT_like"/>
    <property type="match status" value="1"/>
</dbReference>
<name>A0ABT1IBY9_9PSEU</name>
<gene>
    <name evidence="2" type="ORF">LV75_002649</name>
</gene>
<feature type="domain" description="Aminotransferase class I/classII large" evidence="1">
    <location>
        <begin position="44"/>
        <end position="308"/>
    </location>
</feature>
<dbReference type="InterPro" id="IPR015421">
    <property type="entry name" value="PyrdxlP-dep_Trfase_major"/>
</dbReference>
<dbReference type="InterPro" id="IPR051446">
    <property type="entry name" value="HTH_trans_reg/aminotransferase"/>
</dbReference>
<evidence type="ECO:0000313" key="3">
    <source>
        <dbReference type="Proteomes" id="UP001205185"/>
    </source>
</evidence>
<accession>A0ABT1IBY9</accession>
<dbReference type="Proteomes" id="UP001205185">
    <property type="component" value="Unassembled WGS sequence"/>
</dbReference>
<dbReference type="EMBL" id="JAMTCO010000006">
    <property type="protein sequence ID" value="MCP2270148.1"/>
    <property type="molecule type" value="Genomic_DNA"/>
</dbReference>
<dbReference type="InterPro" id="IPR004839">
    <property type="entry name" value="Aminotransferase_I/II_large"/>
</dbReference>
<reference evidence="2 3" key="1">
    <citation type="submission" date="2022-06" db="EMBL/GenBank/DDBJ databases">
        <title>Genomic Encyclopedia of Archaeal and Bacterial Type Strains, Phase II (KMG-II): from individual species to whole genera.</title>
        <authorList>
            <person name="Goeker M."/>
        </authorList>
    </citation>
    <scope>NUCLEOTIDE SEQUENCE [LARGE SCALE GENOMIC DNA]</scope>
    <source>
        <strain evidence="2 3">DSM 44255</strain>
    </source>
</reference>
<dbReference type="Pfam" id="PF00155">
    <property type="entry name" value="Aminotran_1_2"/>
    <property type="match status" value="1"/>
</dbReference>
<dbReference type="InterPro" id="IPR015422">
    <property type="entry name" value="PyrdxlP-dep_Trfase_small"/>
</dbReference>
<dbReference type="InterPro" id="IPR015424">
    <property type="entry name" value="PyrdxlP-dep_Trfase"/>
</dbReference>
<dbReference type="Gene3D" id="3.90.1150.10">
    <property type="entry name" value="Aspartate Aminotransferase, domain 1"/>
    <property type="match status" value="1"/>
</dbReference>
<organism evidence="2 3">
    <name type="scientific">Actinokineospora diospyrosa</name>
    <dbReference type="NCBI Taxonomy" id="103728"/>
    <lineage>
        <taxon>Bacteria</taxon>
        <taxon>Bacillati</taxon>
        <taxon>Actinomycetota</taxon>
        <taxon>Actinomycetes</taxon>
        <taxon>Pseudonocardiales</taxon>
        <taxon>Pseudonocardiaceae</taxon>
        <taxon>Actinokineospora</taxon>
    </lineage>
</organism>
<comment type="caution">
    <text evidence="2">The sequence shown here is derived from an EMBL/GenBank/DDBJ whole genome shotgun (WGS) entry which is preliminary data.</text>
</comment>
<evidence type="ECO:0000259" key="1">
    <source>
        <dbReference type="Pfam" id="PF00155"/>
    </source>
</evidence>
<dbReference type="RefSeq" id="WP_253887136.1">
    <property type="nucleotide sequence ID" value="NZ_BAAAVB010000013.1"/>
</dbReference>
<dbReference type="PANTHER" id="PTHR46577">
    <property type="entry name" value="HTH-TYPE TRANSCRIPTIONAL REGULATORY PROTEIN GABR"/>
    <property type="match status" value="1"/>
</dbReference>
<evidence type="ECO:0000313" key="2">
    <source>
        <dbReference type="EMBL" id="MCP2270148.1"/>
    </source>
</evidence>
<proteinExistence type="predicted"/>
<dbReference type="Gene3D" id="3.40.640.10">
    <property type="entry name" value="Type I PLP-dependent aspartate aminotransferase-like (Major domain)"/>
    <property type="match status" value="1"/>
</dbReference>
<keyword evidence="3" id="KW-1185">Reference proteome</keyword>